<evidence type="ECO:0000313" key="3">
    <source>
        <dbReference type="Proteomes" id="UP000316208"/>
    </source>
</evidence>
<comment type="caution">
    <text evidence="2">The sequence shown here is derived from an EMBL/GenBank/DDBJ whole genome shotgun (WGS) entry which is preliminary data.</text>
</comment>
<dbReference type="RefSeq" id="WP_142543703.1">
    <property type="nucleotide sequence ID" value="NZ_SADY01000002.1"/>
</dbReference>
<protein>
    <recommendedName>
        <fullName evidence="1">YhfM-like domain-containing protein</fullName>
    </recommendedName>
</protein>
<evidence type="ECO:0000313" key="2">
    <source>
        <dbReference type="EMBL" id="TQR45945.1"/>
    </source>
</evidence>
<dbReference type="Proteomes" id="UP000316208">
    <property type="component" value="Unassembled WGS sequence"/>
</dbReference>
<dbReference type="EMBL" id="SADY01000002">
    <property type="protein sequence ID" value="TQR45945.1"/>
    <property type="molecule type" value="Genomic_DNA"/>
</dbReference>
<dbReference type="Pfam" id="PF26353">
    <property type="entry name" value="YhfM"/>
    <property type="match status" value="1"/>
</dbReference>
<accession>A0ABY3ATB2</accession>
<reference evidence="2 3" key="1">
    <citation type="submission" date="2018-03" db="EMBL/GenBank/DDBJ databases">
        <title>Aerobic endospore-forming bacteria genome sequencing and assembly.</title>
        <authorList>
            <person name="Cavalcante D.A."/>
            <person name="Driks A."/>
            <person name="Putonti C."/>
            <person name="De-Souza M.T."/>
        </authorList>
    </citation>
    <scope>NUCLEOTIDE SEQUENCE [LARGE SCALE GENOMIC DNA]</scope>
    <source>
        <strain evidence="2 3">SDF0028</strain>
    </source>
</reference>
<dbReference type="InterPro" id="IPR058780">
    <property type="entry name" value="YhfM-like_dom"/>
</dbReference>
<feature type="domain" description="YhfM-like" evidence="1">
    <location>
        <begin position="8"/>
        <end position="95"/>
    </location>
</feature>
<keyword evidence="3" id="KW-1185">Reference proteome</keyword>
<organism evidence="2 3">
    <name type="scientific">Paenibacillus popilliae</name>
    <name type="common">Bacillus popilliae</name>
    <dbReference type="NCBI Taxonomy" id="78057"/>
    <lineage>
        <taxon>Bacteria</taxon>
        <taxon>Bacillati</taxon>
        <taxon>Bacillota</taxon>
        <taxon>Bacilli</taxon>
        <taxon>Bacillales</taxon>
        <taxon>Paenibacillaceae</taxon>
        <taxon>Paenibacillus</taxon>
    </lineage>
</organism>
<sequence length="96" mass="11221">MNEKPFEEKQFKDLDSIALFMQAINESNKMNGILDYGAIFLMTVYSVDGTQRTYHLNIENIEYPQKGLLLKLPNTEQGYEIPENISKDLKDLIYKR</sequence>
<proteinExistence type="predicted"/>
<name>A0ABY3ATB2_PAEPP</name>
<gene>
    <name evidence="2" type="ORF">C7Y44_09575</name>
</gene>
<evidence type="ECO:0000259" key="1">
    <source>
        <dbReference type="Pfam" id="PF26353"/>
    </source>
</evidence>